<keyword evidence="5 9" id="KW-0812">Transmembrane</keyword>
<dbReference type="InterPro" id="IPR020846">
    <property type="entry name" value="MFS_dom"/>
</dbReference>
<evidence type="ECO:0000256" key="1">
    <source>
        <dbReference type="ARBA" id="ARBA00004651"/>
    </source>
</evidence>
<evidence type="ECO:0000256" key="4">
    <source>
        <dbReference type="ARBA" id="ARBA00022475"/>
    </source>
</evidence>
<evidence type="ECO:0000313" key="11">
    <source>
        <dbReference type="EMBL" id="TCK21956.1"/>
    </source>
</evidence>
<dbReference type="EMBL" id="SMFZ01000002">
    <property type="protein sequence ID" value="TCK21956.1"/>
    <property type="molecule type" value="Genomic_DNA"/>
</dbReference>
<feature type="transmembrane region" description="Helical" evidence="9">
    <location>
        <begin position="61"/>
        <end position="81"/>
    </location>
</feature>
<evidence type="ECO:0000256" key="8">
    <source>
        <dbReference type="SAM" id="MobiDB-lite"/>
    </source>
</evidence>
<dbReference type="InterPro" id="IPR011701">
    <property type="entry name" value="MFS"/>
</dbReference>
<evidence type="ECO:0000256" key="7">
    <source>
        <dbReference type="ARBA" id="ARBA00023136"/>
    </source>
</evidence>
<evidence type="ECO:0000259" key="10">
    <source>
        <dbReference type="PROSITE" id="PS50850"/>
    </source>
</evidence>
<feature type="transmembrane region" description="Helical" evidence="9">
    <location>
        <begin position="347"/>
        <end position="365"/>
    </location>
</feature>
<gene>
    <name evidence="11" type="ORF">EV378_5953</name>
</gene>
<comment type="similarity">
    <text evidence="2">Belongs to the major facilitator superfamily. EmrB family.</text>
</comment>
<keyword evidence="12" id="KW-1185">Reference proteome</keyword>
<dbReference type="AlphaFoldDB" id="A0A4V2PHS7"/>
<reference evidence="11 12" key="1">
    <citation type="submission" date="2019-03" db="EMBL/GenBank/DDBJ databases">
        <title>Sequencing the genomes of 1000 actinobacteria strains.</title>
        <authorList>
            <person name="Klenk H.-P."/>
        </authorList>
    </citation>
    <scope>NUCLEOTIDE SEQUENCE [LARGE SCALE GENOMIC DNA]</scope>
    <source>
        <strain evidence="11 12">DSM 44969</strain>
    </source>
</reference>
<feature type="transmembrane region" description="Helical" evidence="9">
    <location>
        <begin position="465"/>
        <end position="487"/>
    </location>
</feature>
<feature type="transmembrane region" description="Helical" evidence="9">
    <location>
        <begin position="118"/>
        <end position="140"/>
    </location>
</feature>
<feature type="transmembrane region" description="Helical" evidence="9">
    <location>
        <begin position="214"/>
        <end position="232"/>
    </location>
</feature>
<dbReference type="Gene3D" id="1.20.1720.10">
    <property type="entry name" value="Multidrug resistance protein D"/>
    <property type="match status" value="1"/>
</dbReference>
<comment type="caution">
    <text evidence="11">The sequence shown here is derived from an EMBL/GenBank/DDBJ whole genome shotgun (WGS) entry which is preliminary data.</text>
</comment>
<dbReference type="SUPFAM" id="SSF103473">
    <property type="entry name" value="MFS general substrate transporter"/>
    <property type="match status" value="1"/>
</dbReference>
<feature type="region of interest" description="Disordered" evidence="8">
    <location>
        <begin position="493"/>
        <end position="522"/>
    </location>
</feature>
<dbReference type="PROSITE" id="PS50850">
    <property type="entry name" value="MFS"/>
    <property type="match status" value="1"/>
</dbReference>
<evidence type="ECO:0000256" key="2">
    <source>
        <dbReference type="ARBA" id="ARBA00008537"/>
    </source>
</evidence>
<evidence type="ECO:0000256" key="3">
    <source>
        <dbReference type="ARBA" id="ARBA00022448"/>
    </source>
</evidence>
<name>A0A4V2PHS7_PSEEN</name>
<dbReference type="PANTHER" id="PTHR42718:SF9">
    <property type="entry name" value="MAJOR FACILITATOR SUPERFAMILY MULTIDRUG TRANSPORTER MFSC"/>
    <property type="match status" value="1"/>
</dbReference>
<keyword evidence="4" id="KW-1003">Cell membrane</keyword>
<keyword evidence="6 9" id="KW-1133">Transmembrane helix</keyword>
<dbReference type="CDD" id="cd17503">
    <property type="entry name" value="MFS_LmrB_MDR_like"/>
    <property type="match status" value="1"/>
</dbReference>
<evidence type="ECO:0000256" key="9">
    <source>
        <dbReference type="SAM" id="Phobius"/>
    </source>
</evidence>
<protein>
    <submittedName>
        <fullName evidence="11">EmrB/QacA subfamily drug resistance transporter</fullName>
    </submittedName>
</protein>
<feature type="transmembrane region" description="Helical" evidence="9">
    <location>
        <begin position="281"/>
        <end position="302"/>
    </location>
</feature>
<evidence type="ECO:0000256" key="5">
    <source>
        <dbReference type="ARBA" id="ARBA00022692"/>
    </source>
</evidence>
<feature type="transmembrane region" description="Helical" evidence="9">
    <location>
        <begin position="152"/>
        <end position="173"/>
    </location>
</feature>
<evidence type="ECO:0000313" key="12">
    <source>
        <dbReference type="Proteomes" id="UP000295560"/>
    </source>
</evidence>
<dbReference type="Proteomes" id="UP000295560">
    <property type="component" value="Unassembled WGS sequence"/>
</dbReference>
<feature type="transmembrane region" description="Helical" evidence="9">
    <location>
        <begin position="314"/>
        <end position="335"/>
    </location>
</feature>
<keyword evidence="7 9" id="KW-0472">Membrane</keyword>
<organism evidence="11 12">
    <name type="scientific">Pseudonocardia endophytica</name>
    <dbReference type="NCBI Taxonomy" id="401976"/>
    <lineage>
        <taxon>Bacteria</taxon>
        <taxon>Bacillati</taxon>
        <taxon>Actinomycetota</taxon>
        <taxon>Actinomycetes</taxon>
        <taxon>Pseudonocardiales</taxon>
        <taxon>Pseudonocardiaceae</taxon>
        <taxon>Pseudonocardia</taxon>
    </lineage>
</organism>
<dbReference type="Pfam" id="PF07690">
    <property type="entry name" value="MFS_1"/>
    <property type="match status" value="1"/>
</dbReference>
<dbReference type="GO" id="GO:0005886">
    <property type="term" value="C:plasma membrane"/>
    <property type="evidence" value="ECO:0007669"/>
    <property type="project" value="UniProtKB-SubCell"/>
</dbReference>
<proteinExistence type="inferred from homology"/>
<dbReference type="Gene3D" id="1.20.1250.20">
    <property type="entry name" value="MFS general substrate transporter like domains"/>
    <property type="match status" value="1"/>
</dbReference>
<dbReference type="InterPro" id="IPR036259">
    <property type="entry name" value="MFS_trans_sf"/>
</dbReference>
<dbReference type="NCBIfam" id="TIGR00711">
    <property type="entry name" value="efflux_EmrB"/>
    <property type="match status" value="1"/>
</dbReference>
<comment type="subcellular location">
    <subcellularLocation>
        <location evidence="1">Cell membrane</location>
        <topology evidence="1">Multi-pass membrane protein</topology>
    </subcellularLocation>
</comment>
<accession>A0A4V2PHS7</accession>
<feature type="transmembrane region" description="Helical" evidence="9">
    <location>
        <begin position="179"/>
        <end position="202"/>
    </location>
</feature>
<feature type="compositionally biased region" description="Basic and acidic residues" evidence="8">
    <location>
        <begin position="513"/>
        <end position="522"/>
    </location>
</feature>
<feature type="transmembrane region" description="Helical" evidence="9">
    <location>
        <begin position="411"/>
        <end position="431"/>
    </location>
</feature>
<sequence>MTRSVTATNAGNATTLSEKLDRRILAIGGVVVLGAMMAMLDITVVNVALDQLIIEFDTSLATMQWVVTGYTLALATVIPLSGWAADRFGAKRVYLTAVFLFVTGSALAGTAWSAESLIMFRVLQGLGGGMLLPLSTTILVGASGPARIGRVMAVLGIAMQLAPIAGPVIGGWLVDDVSWRAIFFINIPVGILTLVLGARILPAAEPRPAERLDVLGLFLLSPGLAALIYGLAQVPAHQGVTHPQVFLPAGAGAVLVIGFLVHAARTPNALIDLKLFRNRSFSVATATMVLFMIALFGSMLLFPLYFQQVRGQDALQAGLLIVPQGIGVMIMMSIAGRLVDRGHAARLVPLGIVLVIGVVATLTQLSDTTPYWTIGAALFVLGLAVGMVGMPNMSIALKTLRPQDIARGSTSLTIIQQSAAAIGSATLSVILSHEISIRLASARPGTTSPVASSAPDLLATSLADAYASTFGWALALLVLALIAASFLPRTTPAAAEPSTVSADRGEPTFPDQRSADTTRKAT</sequence>
<feature type="transmembrane region" description="Helical" evidence="9">
    <location>
        <begin position="244"/>
        <end position="261"/>
    </location>
</feature>
<dbReference type="PANTHER" id="PTHR42718">
    <property type="entry name" value="MAJOR FACILITATOR SUPERFAMILY MULTIDRUG TRANSPORTER MFSC"/>
    <property type="match status" value="1"/>
</dbReference>
<dbReference type="RefSeq" id="WP_243653825.1">
    <property type="nucleotide sequence ID" value="NZ_SMFZ01000002.1"/>
</dbReference>
<evidence type="ECO:0000256" key="6">
    <source>
        <dbReference type="ARBA" id="ARBA00022989"/>
    </source>
</evidence>
<dbReference type="InterPro" id="IPR004638">
    <property type="entry name" value="EmrB-like"/>
</dbReference>
<feature type="domain" description="Major facilitator superfamily (MFS) profile" evidence="10">
    <location>
        <begin position="27"/>
        <end position="492"/>
    </location>
</feature>
<feature type="transmembrane region" description="Helical" evidence="9">
    <location>
        <begin position="371"/>
        <end position="390"/>
    </location>
</feature>
<feature type="transmembrane region" description="Helical" evidence="9">
    <location>
        <begin position="93"/>
        <end position="112"/>
    </location>
</feature>
<keyword evidence="3" id="KW-0813">Transport</keyword>
<feature type="transmembrane region" description="Helical" evidence="9">
    <location>
        <begin position="24"/>
        <end position="49"/>
    </location>
</feature>
<dbReference type="GO" id="GO:0022857">
    <property type="term" value="F:transmembrane transporter activity"/>
    <property type="evidence" value="ECO:0007669"/>
    <property type="project" value="InterPro"/>
</dbReference>